<keyword evidence="2" id="KW-1185">Reference proteome</keyword>
<name>A0A517R8F5_9PLAN</name>
<dbReference type="EMBL" id="CP036269">
    <property type="protein sequence ID" value="QDT40155.1"/>
    <property type="molecule type" value="Genomic_DNA"/>
</dbReference>
<evidence type="ECO:0000313" key="2">
    <source>
        <dbReference type="Proteomes" id="UP000317171"/>
    </source>
</evidence>
<organism evidence="1 2">
    <name type="scientific">Gimesia alba</name>
    <dbReference type="NCBI Taxonomy" id="2527973"/>
    <lineage>
        <taxon>Bacteria</taxon>
        <taxon>Pseudomonadati</taxon>
        <taxon>Planctomycetota</taxon>
        <taxon>Planctomycetia</taxon>
        <taxon>Planctomycetales</taxon>
        <taxon>Planctomycetaceae</taxon>
        <taxon>Gimesia</taxon>
    </lineage>
</organism>
<dbReference type="OrthoDB" id="658982at2"/>
<dbReference type="RefSeq" id="WP_145209632.1">
    <property type="nucleotide sequence ID" value="NZ_CP036269.1"/>
</dbReference>
<proteinExistence type="predicted"/>
<sequence>MLTISLKEFALTGEFGPVKIGMHKDEAIALLGKPGCESDFGRSITGGFLYGWYEFFYDNDTREIHSIQNDHLQADCLNHGDMFLYQNSHFRVDTWFLKAGQDFAFQDVINILHDEKIPFRIVRRLGEDREMIEFKSGVLFSFNERCDTKTGEVTGEMVLFAINHCPLHHVPELYEVVYQSGE</sequence>
<dbReference type="KEGG" id="gaz:Pan241w_02110"/>
<gene>
    <name evidence="1" type="ORF">Pan241w_02110</name>
</gene>
<evidence type="ECO:0000313" key="1">
    <source>
        <dbReference type="EMBL" id="QDT40155.1"/>
    </source>
</evidence>
<reference evidence="1 2" key="1">
    <citation type="submission" date="2019-02" db="EMBL/GenBank/DDBJ databases">
        <title>Deep-cultivation of Planctomycetes and their phenomic and genomic characterization uncovers novel biology.</title>
        <authorList>
            <person name="Wiegand S."/>
            <person name="Jogler M."/>
            <person name="Boedeker C."/>
            <person name="Pinto D."/>
            <person name="Vollmers J."/>
            <person name="Rivas-Marin E."/>
            <person name="Kohn T."/>
            <person name="Peeters S.H."/>
            <person name="Heuer A."/>
            <person name="Rast P."/>
            <person name="Oberbeckmann S."/>
            <person name="Bunk B."/>
            <person name="Jeske O."/>
            <person name="Meyerdierks A."/>
            <person name="Storesund J.E."/>
            <person name="Kallscheuer N."/>
            <person name="Luecker S."/>
            <person name="Lage O.M."/>
            <person name="Pohl T."/>
            <person name="Merkel B.J."/>
            <person name="Hornburger P."/>
            <person name="Mueller R.-W."/>
            <person name="Bruemmer F."/>
            <person name="Labrenz M."/>
            <person name="Spormann A.M."/>
            <person name="Op den Camp H."/>
            <person name="Overmann J."/>
            <person name="Amann R."/>
            <person name="Jetten M.S.M."/>
            <person name="Mascher T."/>
            <person name="Medema M.H."/>
            <person name="Devos D.P."/>
            <person name="Kaster A.-K."/>
            <person name="Ovreas L."/>
            <person name="Rohde M."/>
            <person name="Galperin M.Y."/>
            <person name="Jogler C."/>
        </authorList>
    </citation>
    <scope>NUCLEOTIDE SEQUENCE [LARGE SCALE GENOMIC DNA]</scope>
    <source>
        <strain evidence="1 2">Pan241w</strain>
    </source>
</reference>
<dbReference type="AlphaFoldDB" id="A0A517R8F5"/>
<accession>A0A517R8F5</accession>
<dbReference type="Proteomes" id="UP000317171">
    <property type="component" value="Chromosome"/>
</dbReference>
<protein>
    <submittedName>
        <fullName evidence="1">Uncharacterized protein</fullName>
    </submittedName>
</protein>